<dbReference type="EMBL" id="NRDI02000095">
    <property type="protein sequence ID" value="KAI1506913.1"/>
    <property type="molecule type" value="Genomic_DNA"/>
</dbReference>
<name>A0A922SPL9_9PLEO</name>
<dbReference type="Proteomes" id="UP000249757">
    <property type="component" value="Unassembled WGS sequence"/>
</dbReference>
<organism evidence="5 6">
    <name type="scientific">Pyrenophora tritici-repentis</name>
    <dbReference type="NCBI Taxonomy" id="45151"/>
    <lineage>
        <taxon>Eukaryota</taxon>
        <taxon>Fungi</taxon>
        <taxon>Dikarya</taxon>
        <taxon>Ascomycota</taxon>
        <taxon>Pezizomycotina</taxon>
        <taxon>Dothideomycetes</taxon>
        <taxon>Pleosporomycetidae</taxon>
        <taxon>Pleosporales</taxon>
        <taxon>Pleosporineae</taxon>
        <taxon>Pleosporaceae</taxon>
        <taxon>Pyrenophora</taxon>
    </lineage>
</organism>
<reference evidence="5" key="2">
    <citation type="journal article" date="2022" name="bioRxiv">
        <title>A global pangenome for the wheat fungal pathogen Pyrenophora tritici-repentis and prediction of effector protein structural homology.</title>
        <authorList>
            <person name="Moolhuijzen P."/>
            <person name="See P.T."/>
            <person name="Shi G."/>
            <person name="Powell H.R."/>
            <person name="Cockram J."/>
            <person name="Jorgensen L.N."/>
            <person name="Benslimane H."/>
            <person name="Strelkov S.E."/>
            <person name="Turner J."/>
            <person name="Liu Z."/>
            <person name="Moffat C.S."/>
        </authorList>
    </citation>
    <scope>NUCLEOTIDE SEQUENCE</scope>
    <source>
        <strain evidence="5">86-124</strain>
    </source>
</reference>
<reference evidence="5" key="1">
    <citation type="submission" date="2021-05" db="EMBL/GenBank/DDBJ databases">
        <authorList>
            <person name="Moolhuijzen P.M."/>
            <person name="Moffat C.S."/>
        </authorList>
    </citation>
    <scope>NUCLEOTIDE SEQUENCE</scope>
    <source>
        <strain evidence="5">86-124</strain>
    </source>
</reference>
<proteinExistence type="predicted"/>
<dbReference type="EMBL" id="NRDI02000084">
    <property type="protein sequence ID" value="KAI1506965.1"/>
    <property type="molecule type" value="Genomic_DNA"/>
</dbReference>
<dbReference type="Pfam" id="PF13650">
    <property type="entry name" value="Asp_protease_2"/>
    <property type="match status" value="1"/>
</dbReference>
<evidence type="ECO:0000313" key="5">
    <source>
        <dbReference type="EMBL" id="KAI1507146.1"/>
    </source>
</evidence>
<evidence type="ECO:0000313" key="4">
    <source>
        <dbReference type="EMBL" id="KAI1506965.1"/>
    </source>
</evidence>
<dbReference type="EMBL" id="NRDI02000125">
    <property type="protein sequence ID" value="KAI1506821.1"/>
    <property type="molecule type" value="Genomic_DNA"/>
</dbReference>
<dbReference type="CDD" id="cd00303">
    <property type="entry name" value="retropepsin_like"/>
    <property type="match status" value="1"/>
</dbReference>
<keyword evidence="6" id="KW-1185">Reference proteome</keyword>
<dbReference type="EMBL" id="NRDI02000089">
    <property type="protein sequence ID" value="KAI1506940.1"/>
    <property type="molecule type" value="Genomic_DNA"/>
</dbReference>
<evidence type="ECO:0000313" key="3">
    <source>
        <dbReference type="EMBL" id="KAI1506940.1"/>
    </source>
</evidence>
<evidence type="ECO:0000313" key="6">
    <source>
        <dbReference type="Proteomes" id="UP000249757"/>
    </source>
</evidence>
<protein>
    <submittedName>
        <fullName evidence="5">Pol protein</fullName>
    </submittedName>
</protein>
<gene>
    <name evidence="5" type="ORF">Ptr86124_013896</name>
    <name evidence="4" type="ORF">Ptr86124_014100</name>
    <name evidence="3" type="ORF">Ptr86124_014120</name>
    <name evidence="2" type="ORF">Ptr86124_014151</name>
    <name evidence="1" type="ORF">Ptr86124_014239</name>
</gene>
<evidence type="ECO:0000313" key="1">
    <source>
        <dbReference type="EMBL" id="KAI1506821.1"/>
    </source>
</evidence>
<sequence>MDSDPFVLDVRLNGTDFVTGLVDSGCLCYSAINEQLFRSLRLPSIKIAPRQLEEAAGKNAEPSTVLDTVTYASIDIDGHQQKRVFFYVVPGLTYDVILGKPWLEDADVTISAKQGCLDIGASNIRAWNHKKASYKPPLMKATQVMASAFMAEVRRSRRKNKGDGIALDTGLFASKHLQSVQIQSLSSEEIDFTEEIRMFEDQDMQNLWHRSRQEDKLYQELTTLVANKERNLPTKLQKEKSYLHVPSAGMLVGSDGASSLMRPIAGTKEAYKPVMHSTNGIPLHSTHSPNGQQQRLGNAVPEEMWGYWLGIDVL</sequence>
<dbReference type="Gene3D" id="2.40.70.10">
    <property type="entry name" value="Acid Proteases"/>
    <property type="match status" value="1"/>
</dbReference>
<comment type="caution">
    <text evidence="5">The sequence shown here is derived from an EMBL/GenBank/DDBJ whole genome shotgun (WGS) entry which is preliminary data.</text>
</comment>
<accession>A0A922SPL9</accession>
<dbReference type="InterPro" id="IPR021109">
    <property type="entry name" value="Peptidase_aspartic_dom_sf"/>
</dbReference>
<evidence type="ECO:0000313" key="2">
    <source>
        <dbReference type="EMBL" id="KAI1506913.1"/>
    </source>
</evidence>
<reference evidence="6" key="3">
    <citation type="journal article" date="2022" name="Microb. Genom.">
        <title>A global pangenome for the wheat fungal pathogen Pyrenophora tritici-repentis and prediction of effector protein structural homology.</title>
        <authorList>
            <person name="Moolhuijzen P.M."/>
            <person name="See P.T."/>
            <person name="Shi G."/>
            <person name="Powell H.R."/>
            <person name="Cockram J."/>
            <person name="Jorgensen L.N."/>
            <person name="Benslimane H."/>
            <person name="Strelkov S.E."/>
            <person name="Turner J."/>
            <person name="Liu Z."/>
            <person name="Moffat C.S."/>
        </authorList>
    </citation>
    <scope>NUCLEOTIDE SEQUENCE [LARGE SCALE GENOMIC DNA]</scope>
</reference>
<dbReference type="EMBL" id="NRDI02000054">
    <property type="protein sequence ID" value="KAI1507146.1"/>
    <property type="molecule type" value="Genomic_DNA"/>
</dbReference>
<dbReference type="AlphaFoldDB" id="A0A922SPL9"/>